<evidence type="ECO:0000313" key="3">
    <source>
        <dbReference type="Proteomes" id="UP000828390"/>
    </source>
</evidence>
<evidence type="ECO:0000256" key="1">
    <source>
        <dbReference type="SAM" id="MobiDB-lite"/>
    </source>
</evidence>
<dbReference type="EMBL" id="JAIWYP010000002">
    <property type="protein sequence ID" value="KAH3863627.1"/>
    <property type="molecule type" value="Genomic_DNA"/>
</dbReference>
<comment type="caution">
    <text evidence="2">The sequence shown here is derived from an EMBL/GenBank/DDBJ whole genome shotgun (WGS) entry which is preliminary data.</text>
</comment>
<sequence length="60" mass="6972">MAKYVCPRKSIAPVQTFREGMTAREQDNRVIRPITSYQRGQPRLHPGPDIVQPRVFRNAH</sequence>
<organism evidence="2 3">
    <name type="scientific">Dreissena polymorpha</name>
    <name type="common">Zebra mussel</name>
    <name type="synonym">Mytilus polymorpha</name>
    <dbReference type="NCBI Taxonomy" id="45954"/>
    <lineage>
        <taxon>Eukaryota</taxon>
        <taxon>Metazoa</taxon>
        <taxon>Spiralia</taxon>
        <taxon>Lophotrochozoa</taxon>
        <taxon>Mollusca</taxon>
        <taxon>Bivalvia</taxon>
        <taxon>Autobranchia</taxon>
        <taxon>Heteroconchia</taxon>
        <taxon>Euheterodonta</taxon>
        <taxon>Imparidentia</taxon>
        <taxon>Neoheterodontei</taxon>
        <taxon>Myida</taxon>
        <taxon>Dreissenoidea</taxon>
        <taxon>Dreissenidae</taxon>
        <taxon>Dreissena</taxon>
    </lineage>
</organism>
<dbReference type="Proteomes" id="UP000828390">
    <property type="component" value="Unassembled WGS sequence"/>
</dbReference>
<name>A0A9D4REH5_DREPO</name>
<accession>A0A9D4REH5</accession>
<keyword evidence="3" id="KW-1185">Reference proteome</keyword>
<gene>
    <name evidence="2" type="ORF">DPMN_026615</name>
</gene>
<reference evidence="2" key="1">
    <citation type="journal article" date="2019" name="bioRxiv">
        <title>The Genome of the Zebra Mussel, Dreissena polymorpha: A Resource for Invasive Species Research.</title>
        <authorList>
            <person name="McCartney M.A."/>
            <person name="Auch B."/>
            <person name="Kono T."/>
            <person name="Mallez S."/>
            <person name="Zhang Y."/>
            <person name="Obille A."/>
            <person name="Becker A."/>
            <person name="Abrahante J.E."/>
            <person name="Garbe J."/>
            <person name="Badalamenti J.P."/>
            <person name="Herman A."/>
            <person name="Mangelson H."/>
            <person name="Liachko I."/>
            <person name="Sullivan S."/>
            <person name="Sone E.D."/>
            <person name="Koren S."/>
            <person name="Silverstein K.A.T."/>
            <person name="Beckman K.B."/>
            <person name="Gohl D.M."/>
        </authorList>
    </citation>
    <scope>NUCLEOTIDE SEQUENCE</scope>
    <source>
        <strain evidence="2">Duluth1</strain>
        <tissue evidence="2">Whole animal</tissue>
    </source>
</reference>
<protein>
    <submittedName>
        <fullName evidence="2">Uncharacterized protein</fullName>
    </submittedName>
</protein>
<feature type="region of interest" description="Disordered" evidence="1">
    <location>
        <begin position="36"/>
        <end position="60"/>
    </location>
</feature>
<proteinExistence type="predicted"/>
<evidence type="ECO:0000313" key="2">
    <source>
        <dbReference type="EMBL" id="KAH3863627.1"/>
    </source>
</evidence>
<dbReference type="AlphaFoldDB" id="A0A9D4REH5"/>
<reference evidence="2" key="2">
    <citation type="submission" date="2020-11" db="EMBL/GenBank/DDBJ databases">
        <authorList>
            <person name="McCartney M.A."/>
            <person name="Auch B."/>
            <person name="Kono T."/>
            <person name="Mallez S."/>
            <person name="Becker A."/>
            <person name="Gohl D.M."/>
            <person name="Silverstein K.A.T."/>
            <person name="Koren S."/>
            <person name="Bechman K.B."/>
            <person name="Herman A."/>
            <person name="Abrahante J.E."/>
            <person name="Garbe J."/>
        </authorList>
    </citation>
    <scope>NUCLEOTIDE SEQUENCE</scope>
    <source>
        <strain evidence="2">Duluth1</strain>
        <tissue evidence="2">Whole animal</tissue>
    </source>
</reference>